<proteinExistence type="predicted"/>
<sequence>MRLHTSPASAPHSRTKVIVANPLTDRIAPGDTSHKAQGAKQVSCAVPTLLIVKERYGMASAVQRRAVWVVIGFGLFAVDDKRLPRVFIFVNT</sequence>
<organism evidence="1">
    <name type="scientific">uncultured Citrobacter sp</name>
    <dbReference type="NCBI Taxonomy" id="200446"/>
    <lineage>
        <taxon>Bacteria</taxon>
        <taxon>Pseudomonadati</taxon>
        <taxon>Pseudomonadota</taxon>
        <taxon>Gammaproteobacteria</taxon>
        <taxon>Enterobacterales</taxon>
        <taxon>Enterobacteriaceae</taxon>
        <taxon>Citrobacter</taxon>
        <taxon>environmental samples</taxon>
    </lineage>
</organism>
<accession>A0A212I3B5</accession>
<dbReference type="EMBL" id="FLUB01000004">
    <property type="protein sequence ID" value="SBV61234.1"/>
    <property type="molecule type" value="Genomic_DNA"/>
</dbReference>
<gene>
    <name evidence="1" type="ORF">KM92CIT3_120036</name>
</gene>
<protein>
    <submittedName>
        <fullName evidence="1">Uncharacterized protein</fullName>
    </submittedName>
</protein>
<reference evidence="1" key="1">
    <citation type="submission" date="2016-04" db="EMBL/GenBank/DDBJ databases">
        <authorList>
            <person name="Evans L.H."/>
            <person name="Alamgir A."/>
            <person name="Owens N."/>
            <person name="Weber N.D."/>
            <person name="Virtaneva K."/>
            <person name="Barbian K."/>
            <person name="Babar A."/>
            <person name="Rosenke K."/>
        </authorList>
    </citation>
    <scope>NUCLEOTIDE SEQUENCE</scope>
    <source>
        <strain evidence="1">92-3</strain>
    </source>
</reference>
<evidence type="ECO:0000313" key="1">
    <source>
        <dbReference type="EMBL" id="SBV61234.1"/>
    </source>
</evidence>
<dbReference type="AlphaFoldDB" id="A0A212I3B5"/>
<name>A0A212I3B5_9ENTR</name>